<accession>W2HCM0</accession>
<name>W2HCM0_PHYNI</name>
<dbReference type="Proteomes" id="UP000053236">
    <property type="component" value="Unassembled WGS sequence"/>
</dbReference>
<feature type="region of interest" description="Disordered" evidence="1">
    <location>
        <begin position="35"/>
        <end position="61"/>
    </location>
</feature>
<gene>
    <name evidence="2" type="ORF">L915_03769</name>
    <name evidence="3" type="ORF">L917_03632</name>
</gene>
<proteinExistence type="predicted"/>
<dbReference type="OrthoDB" id="127907at2759"/>
<protein>
    <submittedName>
        <fullName evidence="2">Uncharacterized protein</fullName>
    </submittedName>
</protein>
<dbReference type="EMBL" id="KI678316">
    <property type="protein sequence ID" value="ETL99534.1"/>
    <property type="molecule type" value="Genomic_DNA"/>
</dbReference>
<reference evidence="2" key="2">
    <citation type="submission" date="2013-11" db="EMBL/GenBank/DDBJ databases">
        <title>The Genome Sequence of Phytophthora parasitica CJ02B3.</title>
        <authorList>
            <consortium name="The Broad Institute Genomics Platform"/>
            <person name="Russ C."/>
            <person name="Tyler B."/>
            <person name="Panabieres F."/>
            <person name="Shan W."/>
            <person name="Tripathy S."/>
            <person name="Grunwald N."/>
            <person name="Machado M."/>
            <person name="Johnson C.S."/>
            <person name="Arredondo F."/>
            <person name="Hong C."/>
            <person name="Coffey M."/>
            <person name="Young S.K."/>
            <person name="Zeng Q."/>
            <person name="Gargeya S."/>
            <person name="Fitzgerald M."/>
            <person name="Abouelleil A."/>
            <person name="Alvarado L."/>
            <person name="Chapman S.B."/>
            <person name="Gainer-Dewar J."/>
            <person name="Goldberg J."/>
            <person name="Griggs A."/>
            <person name="Gujja S."/>
            <person name="Hansen M."/>
            <person name="Howarth C."/>
            <person name="Imamovic A."/>
            <person name="Ireland A."/>
            <person name="Larimer J."/>
            <person name="McCowan C."/>
            <person name="Murphy C."/>
            <person name="Pearson M."/>
            <person name="Poon T.W."/>
            <person name="Priest M."/>
            <person name="Roberts A."/>
            <person name="Saif S."/>
            <person name="Shea T."/>
            <person name="Sykes S."/>
            <person name="Wortman J."/>
            <person name="Nusbaum C."/>
            <person name="Birren B."/>
        </authorList>
    </citation>
    <scope>NUCLEOTIDE SEQUENCE [LARGE SCALE GENOMIC DNA]</scope>
    <source>
        <strain evidence="2">CJ02B3</strain>
    </source>
</reference>
<dbReference type="AlphaFoldDB" id="W2HCM0"/>
<dbReference type="EMBL" id="KI685055">
    <property type="protein sequence ID" value="ETK92978.1"/>
    <property type="molecule type" value="Genomic_DNA"/>
</dbReference>
<sequence length="121" mass="13398">NPRNGGEALLCGCWCGGQRARGGYRRWCVSCCVEESDQGGESSNDHLRRQGPATLPGEKGRGVAAVTVDEADKVPVMLDEHGNRHNFVKMNPLLWIKNYQHFGENFRPGEDQVHVLVVVPE</sequence>
<organism evidence="2">
    <name type="scientific">Phytophthora nicotianae</name>
    <name type="common">Potato buckeye rot agent</name>
    <name type="synonym">Phytophthora parasitica</name>
    <dbReference type="NCBI Taxonomy" id="4792"/>
    <lineage>
        <taxon>Eukaryota</taxon>
        <taxon>Sar</taxon>
        <taxon>Stramenopiles</taxon>
        <taxon>Oomycota</taxon>
        <taxon>Peronosporomycetes</taxon>
        <taxon>Peronosporales</taxon>
        <taxon>Peronosporaceae</taxon>
        <taxon>Phytophthora</taxon>
    </lineage>
</organism>
<evidence type="ECO:0000313" key="2">
    <source>
        <dbReference type="EMBL" id="ETK92978.1"/>
    </source>
</evidence>
<evidence type="ECO:0000313" key="3">
    <source>
        <dbReference type="EMBL" id="ETL99534.1"/>
    </source>
</evidence>
<evidence type="ECO:0000256" key="1">
    <source>
        <dbReference type="SAM" id="MobiDB-lite"/>
    </source>
</evidence>
<dbReference type="Proteomes" id="UP000054423">
    <property type="component" value="Unassembled WGS sequence"/>
</dbReference>
<reference evidence="3" key="1">
    <citation type="submission" date="2013-11" db="EMBL/GenBank/DDBJ databases">
        <title>The Genome Sequence of Phytophthora parasitica CHvinca01.</title>
        <authorList>
            <consortium name="The Broad Institute Genomics Platform"/>
            <person name="Russ C."/>
            <person name="Tyler B."/>
            <person name="Panabieres F."/>
            <person name="Shan W."/>
            <person name="Tripathy S."/>
            <person name="Grunwald N."/>
            <person name="Machado M."/>
            <person name="Johnson C.S."/>
            <person name="Arredondo F."/>
            <person name="Hong C."/>
            <person name="Coffey M."/>
            <person name="Young S.K."/>
            <person name="Zeng Q."/>
            <person name="Gargeya S."/>
            <person name="Fitzgerald M."/>
            <person name="Abouelleil A."/>
            <person name="Alvarado L."/>
            <person name="Chapman S.B."/>
            <person name="Gainer-Dewar J."/>
            <person name="Goldberg J."/>
            <person name="Griggs A."/>
            <person name="Gujja S."/>
            <person name="Hansen M."/>
            <person name="Howarth C."/>
            <person name="Imamovic A."/>
            <person name="Ireland A."/>
            <person name="Larimer J."/>
            <person name="McCowan C."/>
            <person name="Murphy C."/>
            <person name="Pearson M."/>
            <person name="Poon T.W."/>
            <person name="Priest M."/>
            <person name="Roberts A."/>
            <person name="Saif S."/>
            <person name="Shea T."/>
            <person name="Sykes S."/>
            <person name="Wortman J."/>
            <person name="Nusbaum C."/>
            <person name="Birren B."/>
        </authorList>
    </citation>
    <scope>NUCLEOTIDE SEQUENCE [LARGE SCALE GENOMIC DNA]</scope>
    <source>
        <strain evidence="3">CHvinca01</strain>
    </source>
</reference>
<feature type="non-terminal residue" evidence="2">
    <location>
        <position position="1"/>
    </location>
</feature>